<evidence type="ECO:0000313" key="2">
    <source>
        <dbReference type="Proteomes" id="UP000823674"/>
    </source>
</evidence>
<reference evidence="1 2" key="1">
    <citation type="submission" date="2021-03" db="EMBL/GenBank/DDBJ databases">
        <authorList>
            <person name="King G.J."/>
            <person name="Bancroft I."/>
            <person name="Baten A."/>
            <person name="Bloomfield J."/>
            <person name="Borpatragohain P."/>
            <person name="He Z."/>
            <person name="Irish N."/>
            <person name="Irwin J."/>
            <person name="Liu K."/>
            <person name="Mauleon R.P."/>
            <person name="Moore J."/>
            <person name="Morris R."/>
            <person name="Ostergaard L."/>
            <person name="Wang B."/>
            <person name="Wells R."/>
        </authorList>
    </citation>
    <scope>NUCLEOTIDE SEQUENCE [LARGE SCALE GENOMIC DNA]</scope>
    <source>
        <strain evidence="1">R-o-18</strain>
        <tissue evidence="1">Leaf</tissue>
    </source>
</reference>
<dbReference type="Proteomes" id="UP000823674">
    <property type="component" value="Chromosome A09"/>
</dbReference>
<dbReference type="EMBL" id="JADBGQ010000008">
    <property type="protein sequence ID" value="KAG5381723.1"/>
    <property type="molecule type" value="Genomic_DNA"/>
</dbReference>
<sequence length="233" mass="27604">MKTNGLLRKLKLTKQNKHAKELEESLGILNRTEKRWQNLENTHYMHDKRDAKEHNFQMLQQQERAKFVDISKSFIEFQAKEMKTFMEEREKKMAEMNKRYFEEMLDLEREFDVFGAVHDKNGLTMQMTQTTVAFIKLVNRRKNITATARSGLKRHTDPSLLKTLTVQNKHLKCTFWGYYVLRVIKYFYLQKNVSQTSSGERLGDSQTCLVNTHDVASADIKKHVENRLKNLIL</sequence>
<protein>
    <submittedName>
        <fullName evidence="1">Uncharacterized protein</fullName>
    </submittedName>
</protein>
<organism evidence="1 2">
    <name type="scientific">Brassica rapa subsp. trilocularis</name>
    <dbReference type="NCBI Taxonomy" id="1813537"/>
    <lineage>
        <taxon>Eukaryota</taxon>
        <taxon>Viridiplantae</taxon>
        <taxon>Streptophyta</taxon>
        <taxon>Embryophyta</taxon>
        <taxon>Tracheophyta</taxon>
        <taxon>Spermatophyta</taxon>
        <taxon>Magnoliopsida</taxon>
        <taxon>eudicotyledons</taxon>
        <taxon>Gunneridae</taxon>
        <taxon>Pentapetalae</taxon>
        <taxon>rosids</taxon>
        <taxon>malvids</taxon>
        <taxon>Brassicales</taxon>
        <taxon>Brassicaceae</taxon>
        <taxon>Brassiceae</taxon>
        <taxon>Brassica</taxon>
    </lineage>
</organism>
<gene>
    <name evidence="1" type="primary">A09g500590.1_BraROA</name>
    <name evidence="1" type="ORF">IGI04_033193</name>
</gene>
<accession>A0ABQ7L588</accession>
<proteinExistence type="predicted"/>
<keyword evidence="2" id="KW-1185">Reference proteome</keyword>
<name>A0ABQ7L588_BRACM</name>
<evidence type="ECO:0000313" key="1">
    <source>
        <dbReference type="EMBL" id="KAG5381723.1"/>
    </source>
</evidence>
<comment type="caution">
    <text evidence="1">The sequence shown here is derived from an EMBL/GenBank/DDBJ whole genome shotgun (WGS) entry which is preliminary data.</text>
</comment>